<accession>A0A5C5WZV9</accession>
<dbReference type="EMBL" id="SIHI01000003">
    <property type="protein sequence ID" value="TWT55641.1"/>
    <property type="molecule type" value="Genomic_DNA"/>
</dbReference>
<keyword evidence="2" id="KW-1185">Reference proteome</keyword>
<proteinExistence type="predicted"/>
<evidence type="ECO:0000313" key="2">
    <source>
        <dbReference type="Proteomes" id="UP000317243"/>
    </source>
</evidence>
<dbReference type="PANTHER" id="PTHR30600:SF13">
    <property type="entry name" value="METHYLAMINE UTILIZATION PROTEIN"/>
    <property type="match status" value="1"/>
</dbReference>
<keyword evidence="1" id="KW-0560">Oxidoreductase</keyword>
<gene>
    <name evidence="1" type="primary">ccp_2</name>
    <name evidence="1" type="ORF">KOR42_27680</name>
</gene>
<comment type="caution">
    <text evidence="1">The sequence shown here is derived from an EMBL/GenBank/DDBJ whole genome shotgun (WGS) entry which is preliminary data.</text>
</comment>
<dbReference type="InterPro" id="IPR051395">
    <property type="entry name" value="Cytochrome_c_Peroxidase/MauG"/>
</dbReference>
<dbReference type="GO" id="GO:0009055">
    <property type="term" value="F:electron transfer activity"/>
    <property type="evidence" value="ECO:0007669"/>
    <property type="project" value="InterPro"/>
</dbReference>
<dbReference type="GO" id="GO:0020037">
    <property type="term" value="F:heme binding"/>
    <property type="evidence" value="ECO:0007669"/>
    <property type="project" value="InterPro"/>
</dbReference>
<protein>
    <submittedName>
        <fullName evidence="1">Cytochrome c551 peroxidase</fullName>
        <ecNumber evidence="1">1.11.1.5</ecNumber>
    </submittedName>
</protein>
<dbReference type="InterPro" id="IPR036909">
    <property type="entry name" value="Cyt_c-like_dom_sf"/>
</dbReference>
<organism evidence="1 2">
    <name type="scientific">Thalassoglobus neptunius</name>
    <dbReference type="NCBI Taxonomy" id="1938619"/>
    <lineage>
        <taxon>Bacteria</taxon>
        <taxon>Pseudomonadati</taxon>
        <taxon>Planctomycetota</taxon>
        <taxon>Planctomycetia</taxon>
        <taxon>Planctomycetales</taxon>
        <taxon>Planctomycetaceae</taxon>
        <taxon>Thalassoglobus</taxon>
    </lineage>
</organism>
<dbReference type="GO" id="GO:0004130">
    <property type="term" value="F:cytochrome-c peroxidase activity"/>
    <property type="evidence" value="ECO:0007669"/>
    <property type="project" value="UniProtKB-EC"/>
</dbReference>
<dbReference type="Gene3D" id="1.10.760.10">
    <property type="entry name" value="Cytochrome c-like domain"/>
    <property type="match status" value="1"/>
</dbReference>
<dbReference type="SUPFAM" id="SSF46626">
    <property type="entry name" value="Cytochrome c"/>
    <property type="match status" value="1"/>
</dbReference>
<evidence type="ECO:0000313" key="1">
    <source>
        <dbReference type="EMBL" id="TWT55641.1"/>
    </source>
</evidence>
<reference evidence="1 2" key="1">
    <citation type="submission" date="2019-02" db="EMBL/GenBank/DDBJ databases">
        <title>Deep-cultivation of Planctomycetes and their phenomic and genomic characterization uncovers novel biology.</title>
        <authorList>
            <person name="Wiegand S."/>
            <person name="Jogler M."/>
            <person name="Boedeker C."/>
            <person name="Pinto D."/>
            <person name="Vollmers J."/>
            <person name="Rivas-Marin E."/>
            <person name="Kohn T."/>
            <person name="Peeters S.H."/>
            <person name="Heuer A."/>
            <person name="Rast P."/>
            <person name="Oberbeckmann S."/>
            <person name="Bunk B."/>
            <person name="Jeske O."/>
            <person name="Meyerdierks A."/>
            <person name="Storesund J.E."/>
            <person name="Kallscheuer N."/>
            <person name="Luecker S."/>
            <person name="Lage O.M."/>
            <person name="Pohl T."/>
            <person name="Merkel B.J."/>
            <person name="Hornburger P."/>
            <person name="Mueller R.-W."/>
            <person name="Bruemmer F."/>
            <person name="Labrenz M."/>
            <person name="Spormann A.M."/>
            <person name="Op Den Camp H."/>
            <person name="Overmann J."/>
            <person name="Amann R."/>
            <person name="Jetten M.S.M."/>
            <person name="Mascher T."/>
            <person name="Medema M.H."/>
            <person name="Devos D.P."/>
            <person name="Kaster A.-K."/>
            <person name="Ovreas L."/>
            <person name="Rohde M."/>
            <person name="Galperin M.Y."/>
            <person name="Jogler C."/>
        </authorList>
    </citation>
    <scope>NUCLEOTIDE SEQUENCE [LARGE SCALE GENOMIC DNA]</scope>
    <source>
        <strain evidence="1 2">KOR42</strain>
    </source>
</reference>
<name>A0A5C5WZV9_9PLAN</name>
<keyword evidence="1" id="KW-0575">Peroxidase</keyword>
<dbReference type="PANTHER" id="PTHR30600">
    <property type="entry name" value="CYTOCHROME C PEROXIDASE-RELATED"/>
    <property type="match status" value="1"/>
</dbReference>
<sequence length="329" mass="37574">MFPSTQIDAIKKAESRDLQRFDVDFDLPDHLTPEFPPPVFLSNRPELGDVSQGQVLTIKNYFELLNGKVTPVQLEGMRLLLTPQPQQQFNPTADRKVAEASLGVTCLDCHVNGHTNAAFHLNPDTRPQKNRFRIDTVSLRGMFNQQIHGSKRSLRSIEDFTQFEQRTAYFDGDHVTAAKKGLFLPDRSDQVSMMAQMQNMFDFPPAPKLDRYGKLIPEKATEQELKGQELFFGKAKCAECHPAPFYLDNQMHDLQVSRFYEPKTIRDHHDVAAGPIKTFTLRGIKDSPPYLHDGRLMTLEDTVAFFNLVMQLKLTSEEQQSLVAFMRCL</sequence>
<dbReference type="Proteomes" id="UP000317243">
    <property type="component" value="Unassembled WGS sequence"/>
</dbReference>
<dbReference type="AlphaFoldDB" id="A0A5C5WZV9"/>
<dbReference type="EC" id="1.11.1.5" evidence="1"/>